<feature type="active site" description="Charge relay system" evidence="3">
    <location>
        <position position="199"/>
    </location>
</feature>
<feature type="binding site" evidence="4">
    <location>
        <position position="173"/>
    </location>
    <ligand>
        <name>substrate</name>
    </ligand>
</feature>
<dbReference type="EMBL" id="AMWN01000008">
    <property type="protein sequence ID" value="EXJ80162.1"/>
    <property type="molecule type" value="Genomic_DNA"/>
</dbReference>
<evidence type="ECO:0000313" key="7">
    <source>
        <dbReference type="Proteomes" id="UP000019484"/>
    </source>
</evidence>
<dbReference type="Gene3D" id="3.90.1300.10">
    <property type="entry name" value="Amidase signature (AS) domain"/>
    <property type="match status" value="1"/>
</dbReference>
<dbReference type="GO" id="GO:0016787">
    <property type="term" value="F:hydrolase activity"/>
    <property type="evidence" value="ECO:0007669"/>
    <property type="project" value="UniProtKB-KW"/>
</dbReference>
<evidence type="ECO:0000256" key="1">
    <source>
        <dbReference type="ARBA" id="ARBA00009199"/>
    </source>
</evidence>
<dbReference type="AlphaFoldDB" id="W9XI10"/>
<dbReference type="InterPro" id="IPR023631">
    <property type="entry name" value="Amidase_dom"/>
</dbReference>
<dbReference type="STRING" id="1182541.W9XI10"/>
<proteinExistence type="inferred from homology"/>
<keyword evidence="2" id="KW-0378">Hydrolase</keyword>
<feature type="active site" description="Charge relay system" evidence="3">
    <location>
        <position position="124"/>
    </location>
</feature>
<dbReference type="PANTHER" id="PTHR46072:SF2">
    <property type="entry name" value="AMIDASE (EUROFUNG)"/>
    <property type="match status" value="1"/>
</dbReference>
<comment type="similarity">
    <text evidence="1">Belongs to the amidase family.</text>
</comment>
<dbReference type="SUPFAM" id="SSF75304">
    <property type="entry name" value="Amidase signature (AS) enzymes"/>
    <property type="match status" value="1"/>
</dbReference>
<dbReference type="OrthoDB" id="6428749at2759"/>
<dbReference type="GeneID" id="19163155"/>
<dbReference type="InterPro" id="IPR036928">
    <property type="entry name" value="AS_sf"/>
</dbReference>
<dbReference type="PIRSF" id="PIRSF001221">
    <property type="entry name" value="Amidase_fungi"/>
    <property type="match status" value="1"/>
</dbReference>
<accession>W9XI10</accession>
<dbReference type="HOGENOM" id="CLU_009600_9_2_1"/>
<dbReference type="eggNOG" id="KOG1212">
    <property type="taxonomic scope" value="Eukaryota"/>
</dbReference>
<keyword evidence="7" id="KW-1185">Reference proteome</keyword>
<organism evidence="6 7">
    <name type="scientific">Capronia coronata CBS 617.96</name>
    <dbReference type="NCBI Taxonomy" id="1182541"/>
    <lineage>
        <taxon>Eukaryota</taxon>
        <taxon>Fungi</taxon>
        <taxon>Dikarya</taxon>
        <taxon>Ascomycota</taxon>
        <taxon>Pezizomycotina</taxon>
        <taxon>Eurotiomycetes</taxon>
        <taxon>Chaetothyriomycetidae</taxon>
        <taxon>Chaetothyriales</taxon>
        <taxon>Herpotrichiellaceae</taxon>
        <taxon>Capronia</taxon>
    </lineage>
</organism>
<evidence type="ECO:0000256" key="4">
    <source>
        <dbReference type="PIRSR" id="PIRSR001221-2"/>
    </source>
</evidence>
<sequence length="536" mass="59427">MSSGSWQDVVRQKRDTRTRLIEPFLGHSDGATDASILGIDNVAELTRLYEDGKLRARDVLEAYIKRLAIGAGTCQTPADTVSQTNCLTEVFFEETLREADKLDDYFQQHGKLIGPLHGVPITLKDQFDVKGADSTIGYVSRAFQPASEDAAIVRILKDLGAVVLAKTNLPQSIMWCETENPLWGLTVNPRDPSFTPGGSTGGEAALLALQGSMIGWGTDIGGSIRIPSHINGLWGLKPTSSRLPYQGVPVSTEGQEHVPSSVGPLARSLSSLVTIMQTVIQSKPWVLDPKVVPIPWRQDMYEEIQSRPMRIGILVDDGVVKVHPPIERVLKELEAKLKSAGHEVVSWDCSGHRECIEIMDLFYTADGGEDIRREVQAGGEPFIPHVEALVNRGQAISVYEYWQLNKRKLAAQKAYNDKWNSTKSPATGEPLDVILMPTMPHVAVPHRTCRWVGYTKVWNFLDYTALSFPAGQVQAEVDTVLEDQYEPRNDHDAWNWKLYDPKTMDGHPVGLQIVGRRFEEEKVLGAAAVIENYIKA</sequence>
<protein>
    <recommendedName>
        <fullName evidence="5">Amidase domain-containing protein</fullName>
    </recommendedName>
</protein>
<dbReference type="RefSeq" id="XP_007727356.1">
    <property type="nucleotide sequence ID" value="XM_007729166.1"/>
</dbReference>
<feature type="binding site" evidence="4">
    <location>
        <position position="199"/>
    </location>
    <ligand>
        <name>substrate</name>
    </ligand>
</feature>
<feature type="domain" description="Amidase" evidence="5">
    <location>
        <begin position="82"/>
        <end position="524"/>
    </location>
</feature>
<dbReference type="PANTHER" id="PTHR46072">
    <property type="entry name" value="AMIDASE-RELATED-RELATED"/>
    <property type="match status" value="1"/>
</dbReference>
<comment type="caution">
    <text evidence="6">The sequence shown here is derived from an EMBL/GenBank/DDBJ whole genome shotgun (WGS) entry which is preliminary data.</text>
</comment>
<dbReference type="Proteomes" id="UP000019484">
    <property type="component" value="Unassembled WGS sequence"/>
</dbReference>
<feature type="binding site" evidence="4">
    <location>
        <begin position="220"/>
        <end position="223"/>
    </location>
    <ligand>
        <name>substrate</name>
    </ligand>
</feature>
<gene>
    <name evidence="6" type="ORF">A1O1_08304</name>
</gene>
<evidence type="ECO:0000256" key="2">
    <source>
        <dbReference type="ARBA" id="ARBA00022801"/>
    </source>
</evidence>
<feature type="active site" description="Acyl-ester intermediate" evidence="3">
    <location>
        <position position="223"/>
    </location>
</feature>
<name>W9XI10_9EURO</name>
<evidence type="ECO:0000256" key="3">
    <source>
        <dbReference type="PIRSR" id="PIRSR001221-1"/>
    </source>
</evidence>
<evidence type="ECO:0000313" key="6">
    <source>
        <dbReference type="EMBL" id="EXJ80162.1"/>
    </source>
</evidence>
<evidence type="ECO:0000259" key="5">
    <source>
        <dbReference type="Pfam" id="PF01425"/>
    </source>
</evidence>
<reference evidence="6 7" key="1">
    <citation type="submission" date="2013-03" db="EMBL/GenBank/DDBJ databases">
        <title>The Genome Sequence of Capronia coronata CBS 617.96.</title>
        <authorList>
            <consortium name="The Broad Institute Genomics Platform"/>
            <person name="Cuomo C."/>
            <person name="de Hoog S."/>
            <person name="Gorbushina A."/>
            <person name="Walker B."/>
            <person name="Young S.K."/>
            <person name="Zeng Q."/>
            <person name="Gargeya S."/>
            <person name="Fitzgerald M."/>
            <person name="Haas B."/>
            <person name="Abouelleil A."/>
            <person name="Allen A.W."/>
            <person name="Alvarado L."/>
            <person name="Arachchi H.M."/>
            <person name="Berlin A.M."/>
            <person name="Chapman S.B."/>
            <person name="Gainer-Dewar J."/>
            <person name="Goldberg J."/>
            <person name="Griggs A."/>
            <person name="Gujja S."/>
            <person name="Hansen M."/>
            <person name="Howarth C."/>
            <person name="Imamovic A."/>
            <person name="Ireland A."/>
            <person name="Larimer J."/>
            <person name="McCowan C."/>
            <person name="Murphy C."/>
            <person name="Pearson M."/>
            <person name="Poon T.W."/>
            <person name="Priest M."/>
            <person name="Roberts A."/>
            <person name="Saif S."/>
            <person name="Shea T."/>
            <person name="Sisk P."/>
            <person name="Sykes S."/>
            <person name="Wortman J."/>
            <person name="Nusbaum C."/>
            <person name="Birren B."/>
        </authorList>
    </citation>
    <scope>NUCLEOTIDE SEQUENCE [LARGE SCALE GENOMIC DNA]</scope>
    <source>
        <strain evidence="6 7">CBS 617.96</strain>
    </source>
</reference>
<dbReference type="Pfam" id="PF01425">
    <property type="entry name" value="Amidase"/>
    <property type="match status" value="1"/>
</dbReference>